<keyword evidence="1" id="KW-0472">Membrane</keyword>
<protein>
    <recommendedName>
        <fullName evidence="4">C-type lectin domain-containing protein</fullName>
    </recommendedName>
</protein>
<comment type="caution">
    <text evidence="2">The sequence shown here is derived from an EMBL/GenBank/DDBJ whole genome shotgun (WGS) entry which is preliminary data.</text>
</comment>
<reference evidence="2" key="1">
    <citation type="submission" date="2018-11" db="EMBL/GenBank/DDBJ databases">
        <authorList>
            <person name="Alioto T."/>
            <person name="Alioto T."/>
        </authorList>
    </citation>
    <scope>NUCLEOTIDE SEQUENCE</scope>
</reference>
<evidence type="ECO:0000313" key="2">
    <source>
        <dbReference type="EMBL" id="VDI24936.1"/>
    </source>
</evidence>
<evidence type="ECO:0000313" key="3">
    <source>
        <dbReference type="Proteomes" id="UP000596742"/>
    </source>
</evidence>
<accession>A0A8B6DWR9</accession>
<evidence type="ECO:0008006" key="4">
    <source>
        <dbReference type="Google" id="ProtNLM"/>
    </source>
</evidence>
<gene>
    <name evidence="2" type="ORF">MGAL_10B073010</name>
</gene>
<keyword evidence="3" id="KW-1185">Reference proteome</keyword>
<feature type="transmembrane region" description="Helical" evidence="1">
    <location>
        <begin position="275"/>
        <end position="298"/>
    </location>
</feature>
<dbReference type="Gene3D" id="3.10.100.10">
    <property type="entry name" value="Mannose-Binding Protein A, subunit A"/>
    <property type="match status" value="1"/>
</dbReference>
<dbReference type="InterPro" id="IPR016187">
    <property type="entry name" value="CTDL_fold"/>
</dbReference>
<keyword evidence="1" id="KW-1133">Transmembrane helix</keyword>
<dbReference type="Proteomes" id="UP000596742">
    <property type="component" value="Unassembled WGS sequence"/>
</dbReference>
<name>A0A8B6DWR9_MYTGA</name>
<dbReference type="EMBL" id="UYJE01004092">
    <property type="protein sequence ID" value="VDI24936.1"/>
    <property type="molecule type" value="Genomic_DNA"/>
</dbReference>
<evidence type="ECO:0000256" key="1">
    <source>
        <dbReference type="SAM" id="Phobius"/>
    </source>
</evidence>
<sequence length="301" mass="33044">MSSRLRLVAVEIPDLLSRSTHFSDLRLPVLMKGKMKHAYTFPEDGQAQCSNEDSSAALMLAPTNIAATNIADKFPSENIWVGLRFLYGADWTWDGGSLGSITSGGNCDPGWDKIGTMCYKRLRHLSSGLRFKDAKILCSTENAYIMMPQSQIEAQSITSALDCGTKTTTDFIQISTKTGSISADIHSTVHTIATTKNPTSMAESEITTNNPMTLPVTIMSVSGMVCIDKCASYCSEFINGSVDARQNVPYRVDRKSLSSYRRRHRSEPDSRTSSLYIGCVGCVILIMTVLFIIMLDFLPST</sequence>
<keyword evidence="1" id="KW-0812">Transmembrane</keyword>
<organism evidence="2 3">
    <name type="scientific">Mytilus galloprovincialis</name>
    <name type="common">Mediterranean mussel</name>
    <dbReference type="NCBI Taxonomy" id="29158"/>
    <lineage>
        <taxon>Eukaryota</taxon>
        <taxon>Metazoa</taxon>
        <taxon>Spiralia</taxon>
        <taxon>Lophotrochozoa</taxon>
        <taxon>Mollusca</taxon>
        <taxon>Bivalvia</taxon>
        <taxon>Autobranchia</taxon>
        <taxon>Pteriomorphia</taxon>
        <taxon>Mytilida</taxon>
        <taxon>Mytiloidea</taxon>
        <taxon>Mytilidae</taxon>
        <taxon>Mytilinae</taxon>
        <taxon>Mytilus</taxon>
    </lineage>
</organism>
<dbReference type="InterPro" id="IPR016186">
    <property type="entry name" value="C-type_lectin-like/link_sf"/>
</dbReference>
<proteinExistence type="predicted"/>
<dbReference type="SUPFAM" id="SSF56436">
    <property type="entry name" value="C-type lectin-like"/>
    <property type="match status" value="1"/>
</dbReference>
<dbReference type="AlphaFoldDB" id="A0A8B6DWR9"/>